<dbReference type="EMBL" id="JABFTP020000185">
    <property type="protein sequence ID" value="KAL3288315.1"/>
    <property type="molecule type" value="Genomic_DNA"/>
</dbReference>
<organism evidence="1 2">
    <name type="scientific">Cryptolaemus montrouzieri</name>
    <dbReference type="NCBI Taxonomy" id="559131"/>
    <lineage>
        <taxon>Eukaryota</taxon>
        <taxon>Metazoa</taxon>
        <taxon>Ecdysozoa</taxon>
        <taxon>Arthropoda</taxon>
        <taxon>Hexapoda</taxon>
        <taxon>Insecta</taxon>
        <taxon>Pterygota</taxon>
        <taxon>Neoptera</taxon>
        <taxon>Endopterygota</taxon>
        <taxon>Coleoptera</taxon>
        <taxon>Polyphaga</taxon>
        <taxon>Cucujiformia</taxon>
        <taxon>Coccinelloidea</taxon>
        <taxon>Coccinellidae</taxon>
        <taxon>Scymninae</taxon>
        <taxon>Scymnini</taxon>
        <taxon>Cryptolaemus</taxon>
    </lineage>
</organism>
<proteinExistence type="predicted"/>
<accession>A0ABD2PBQ3</accession>
<dbReference type="AlphaFoldDB" id="A0ABD2PBQ3"/>
<gene>
    <name evidence="1" type="ORF">HHI36_002763</name>
</gene>
<sequence length="94" mass="10964">MPKSGYSWMPRVHLTLPERRGDYTHASEDATNILEFHFLERVEEWEVWNDIKCTLYNVQWQIAVGIPEGLTNVDNSDDLALIVAVQRYSLEQVD</sequence>
<evidence type="ECO:0000313" key="1">
    <source>
        <dbReference type="EMBL" id="KAL3288315.1"/>
    </source>
</evidence>
<reference evidence="1 2" key="1">
    <citation type="journal article" date="2021" name="BMC Biol.">
        <title>Horizontally acquired antibacterial genes associated with adaptive radiation of ladybird beetles.</title>
        <authorList>
            <person name="Li H.S."/>
            <person name="Tang X.F."/>
            <person name="Huang Y.H."/>
            <person name="Xu Z.Y."/>
            <person name="Chen M.L."/>
            <person name="Du X.Y."/>
            <person name="Qiu B.Y."/>
            <person name="Chen P.T."/>
            <person name="Zhang W."/>
            <person name="Slipinski A."/>
            <person name="Escalona H.E."/>
            <person name="Waterhouse R.M."/>
            <person name="Zwick A."/>
            <person name="Pang H."/>
        </authorList>
    </citation>
    <scope>NUCLEOTIDE SEQUENCE [LARGE SCALE GENOMIC DNA]</scope>
    <source>
        <strain evidence="1">SYSU2018</strain>
    </source>
</reference>
<protein>
    <submittedName>
        <fullName evidence="1">Uncharacterized protein</fullName>
    </submittedName>
</protein>
<dbReference type="Proteomes" id="UP001516400">
    <property type="component" value="Unassembled WGS sequence"/>
</dbReference>
<evidence type="ECO:0000313" key="2">
    <source>
        <dbReference type="Proteomes" id="UP001516400"/>
    </source>
</evidence>
<name>A0ABD2PBQ3_9CUCU</name>
<comment type="caution">
    <text evidence="1">The sequence shown here is derived from an EMBL/GenBank/DDBJ whole genome shotgun (WGS) entry which is preliminary data.</text>
</comment>
<keyword evidence="2" id="KW-1185">Reference proteome</keyword>